<protein>
    <recommendedName>
        <fullName evidence="7">POPDC1-3 domain-containing protein</fullName>
    </recommendedName>
</protein>
<accession>A0AAV7RKM3</accession>
<dbReference type="GO" id="GO:0051146">
    <property type="term" value="P:striated muscle cell differentiation"/>
    <property type="evidence" value="ECO:0007669"/>
    <property type="project" value="TreeGrafter"/>
</dbReference>
<proteinExistence type="inferred from homology"/>
<dbReference type="PANTHER" id="PTHR12101:SF18">
    <property type="entry name" value="POPEYE DOMAIN-CONTAINING PROTEIN 3"/>
    <property type="match status" value="1"/>
</dbReference>
<dbReference type="InterPro" id="IPR018490">
    <property type="entry name" value="cNMP-bd_dom_sf"/>
</dbReference>
<evidence type="ECO:0000256" key="6">
    <source>
        <dbReference type="SAM" id="Phobius"/>
    </source>
</evidence>
<keyword evidence="9" id="KW-1185">Reference proteome</keyword>
<evidence type="ECO:0000256" key="5">
    <source>
        <dbReference type="ARBA" id="ARBA00023136"/>
    </source>
</evidence>
<keyword evidence="5 6" id="KW-0472">Membrane</keyword>
<evidence type="ECO:0000256" key="4">
    <source>
        <dbReference type="ARBA" id="ARBA00022989"/>
    </source>
</evidence>
<evidence type="ECO:0000259" key="7">
    <source>
        <dbReference type="Pfam" id="PF04831"/>
    </source>
</evidence>
<comment type="subcellular location">
    <subcellularLocation>
        <location evidence="1">Membrane</location>
        <topology evidence="1">Multi-pass membrane protein</topology>
    </subcellularLocation>
</comment>
<keyword evidence="3 6" id="KW-0812">Transmembrane</keyword>
<organism evidence="8 9">
    <name type="scientific">Pleurodeles waltl</name>
    <name type="common">Iberian ribbed newt</name>
    <dbReference type="NCBI Taxonomy" id="8319"/>
    <lineage>
        <taxon>Eukaryota</taxon>
        <taxon>Metazoa</taxon>
        <taxon>Chordata</taxon>
        <taxon>Craniata</taxon>
        <taxon>Vertebrata</taxon>
        <taxon>Euteleostomi</taxon>
        <taxon>Amphibia</taxon>
        <taxon>Batrachia</taxon>
        <taxon>Caudata</taxon>
        <taxon>Salamandroidea</taxon>
        <taxon>Salamandridae</taxon>
        <taxon>Pleurodelinae</taxon>
        <taxon>Pleurodeles</taxon>
    </lineage>
</organism>
<feature type="transmembrane region" description="Helical" evidence="6">
    <location>
        <begin position="6"/>
        <end position="29"/>
    </location>
</feature>
<dbReference type="GO" id="GO:0007519">
    <property type="term" value="P:skeletal muscle tissue development"/>
    <property type="evidence" value="ECO:0007669"/>
    <property type="project" value="TreeGrafter"/>
</dbReference>
<dbReference type="SUPFAM" id="SSF51206">
    <property type="entry name" value="cAMP-binding domain-like"/>
    <property type="match status" value="1"/>
</dbReference>
<feature type="domain" description="POPDC1-3" evidence="7">
    <location>
        <begin position="1"/>
        <end position="210"/>
    </location>
</feature>
<dbReference type="Proteomes" id="UP001066276">
    <property type="component" value="Chromosome 5"/>
</dbReference>
<reference evidence="8" key="1">
    <citation type="journal article" date="2022" name="bioRxiv">
        <title>Sequencing and chromosome-scale assembly of the giantPleurodeles waltlgenome.</title>
        <authorList>
            <person name="Brown T."/>
            <person name="Elewa A."/>
            <person name="Iarovenko S."/>
            <person name="Subramanian E."/>
            <person name="Araus A.J."/>
            <person name="Petzold A."/>
            <person name="Susuki M."/>
            <person name="Suzuki K.-i.T."/>
            <person name="Hayashi T."/>
            <person name="Toyoda A."/>
            <person name="Oliveira C."/>
            <person name="Osipova E."/>
            <person name="Leigh N.D."/>
            <person name="Simon A."/>
            <person name="Yun M.H."/>
        </authorList>
    </citation>
    <scope>NUCLEOTIDE SEQUENCE</scope>
    <source>
        <strain evidence="8">20211129_DDA</strain>
        <tissue evidence="8">Liver</tissue>
    </source>
</reference>
<sequence>MGGSGYSGLLYVFIFLSLGFLCSSFWAWLDACAADVFSWNFALFVICIIQIIHVAYQLRNISFDKEFQEVYSSLFQPLGISLTVFGKIMSYCNAEVITLEKEHCYAMQGKTPIDKLSLLVSGRIRVTVDGEFLHYIFPLQFLDSPEWDSLRPSEEGIFQVTLIADTDCRYIAWRRKKLYLLFAKHRYISRLFSILIRSDIADKLYALNDKVHVGKGLRFDIRLPNFYHVAVPDSTDQHLTEQLHKSSPRQSTPNLL</sequence>
<dbReference type="EMBL" id="JANPWB010000009">
    <property type="protein sequence ID" value="KAJ1152065.1"/>
    <property type="molecule type" value="Genomic_DNA"/>
</dbReference>
<dbReference type="GO" id="GO:0030552">
    <property type="term" value="F:cAMP binding"/>
    <property type="evidence" value="ECO:0007669"/>
    <property type="project" value="TreeGrafter"/>
</dbReference>
<evidence type="ECO:0000256" key="1">
    <source>
        <dbReference type="ARBA" id="ARBA00004141"/>
    </source>
</evidence>
<name>A0AAV7RKM3_PLEWA</name>
<evidence type="ECO:0000256" key="2">
    <source>
        <dbReference type="ARBA" id="ARBA00007146"/>
    </source>
</evidence>
<gene>
    <name evidence="8" type="ORF">NDU88_004843</name>
</gene>
<keyword evidence="4 6" id="KW-1133">Transmembrane helix</keyword>
<dbReference type="GO" id="GO:0042391">
    <property type="term" value="P:regulation of membrane potential"/>
    <property type="evidence" value="ECO:0007669"/>
    <property type="project" value="TreeGrafter"/>
</dbReference>
<dbReference type="PANTHER" id="PTHR12101">
    <property type="entry name" value="POPEYE DOMAIN CONTAINING PROTEIN"/>
    <property type="match status" value="1"/>
</dbReference>
<dbReference type="GO" id="GO:0042383">
    <property type="term" value="C:sarcolemma"/>
    <property type="evidence" value="ECO:0007669"/>
    <property type="project" value="TreeGrafter"/>
</dbReference>
<comment type="similarity">
    <text evidence="2">Belongs to the popeye family.</text>
</comment>
<dbReference type="InterPro" id="IPR006916">
    <property type="entry name" value="POPDC1-3"/>
</dbReference>
<dbReference type="GO" id="GO:0007507">
    <property type="term" value="P:heart development"/>
    <property type="evidence" value="ECO:0007669"/>
    <property type="project" value="TreeGrafter"/>
</dbReference>
<comment type="caution">
    <text evidence="8">The sequence shown here is derived from an EMBL/GenBank/DDBJ whole genome shotgun (WGS) entry which is preliminary data.</text>
</comment>
<evidence type="ECO:0000256" key="3">
    <source>
        <dbReference type="ARBA" id="ARBA00022692"/>
    </source>
</evidence>
<dbReference type="Pfam" id="PF04831">
    <property type="entry name" value="POPDC1-3"/>
    <property type="match status" value="1"/>
</dbReference>
<dbReference type="AlphaFoldDB" id="A0AAV7RKM3"/>
<evidence type="ECO:0000313" key="9">
    <source>
        <dbReference type="Proteomes" id="UP001066276"/>
    </source>
</evidence>
<evidence type="ECO:0000313" key="8">
    <source>
        <dbReference type="EMBL" id="KAJ1152065.1"/>
    </source>
</evidence>
<feature type="transmembrane region" description="Helical" evidence="6">
    <location>
        <begin position="36"/>
        <end position="56"/>
    </location>
</feature>
<dbReference type="InterPro" id="IPR055272">
    <property type="entry name" value="POPDC1-3_dom"/>
</dbReference>